<organism evidence="1 2">
    <name type="scientific">Francisella orientalis</name>
    <dbReference type="NCBI Taxonomy" id="299583"/>
    <lineage>
        <taxon>Bacteria</taxon>
        <taxon>Pseudomonadati</taxon>
        <taxon>Pseudomonadota</taxon>
        <taxon>Gammaproteobacteria</taxon>
        <taxon>Thiotrichales</taxon>
        <taxon>Francisellaceae</taxon>
        <taxon>Francisella</taxon>
    </lineage>
</organism>
<proteinExistence type="predicted"/>
<protein>
    <submittedName>
        <fullName evidence="1">Uncharacterized protein</fullName>
    </submittedName>
</protein>
<keyword evidence="2" id="KW-1185">Reference proteome</keyword>
<name>A0ABM5U8X1_9GAMM</name>
<evidence type="ECO:0000313" key="1">
    <source>
        <dbReference type="EMBL" id="AKN89386.1"/>
    </source>
</evidence>
<sequence length="36" mass="4174">MYLISYPLTITKVTLLDIFIIKRIFIDAITMSKANL</sequence>
<dbReference type="EMBL" id="CP011923">
    <property type="protein sequence ID" value="AKN89386.1"/>
    <property type="molecule type" value="Genomic_DNA"/>
</dbReference>
<gene>
    <name evidence="1" type="ORF">FNO190_1821</name>
</gene>
<accession>A0ABM5U8X1</accession>
<reference evidence="1" key="1">
    <citation type="submission" date="2017-08" db="EMBL/GenBank/DDBJ databases">
        <title>Complete Genome Sequence of Francisella noatunensis subsp. orientalis strain FNO190.</title>
        <authorList>
            <person name="Pereira F.L."/>
            <person name="Goncalves L.A."/>
            <person name="Guilherme T.C."/>
            <person name="Soares S.C."/>
            <person name="Dorella F.A."/>
            <person name="Carvalho A.F."/>
            <person name="Leibowitz M.P."/>
            <person name="Leal C.A.G."/>
            <person name="Azevedo V.A.C."/>
            <person name="Figueiredo H.C.P."/>
        </authorList>
    </citation>
    <scope>NUCLEOTIDE SEQUENCE</scope>
    <source>
        <strain evidence="1">FNO190</strain>
    </source>
</reference>
<dbReference type="Proteomes" id="UP000035930">
    <property type="component" value="Chromosome"/>
</dbReference>
<evidence type="ECO:0000313" key="2">
    <source>
        <dbReference type="Proteomes" id="UP000035930"/>
    </source>
</evidence>